<evidence type="ECO:0000313" key="1">
    <source>
        <dbReference type="EMBL" id="MDA5400490.1"/>
    </source>
</evidence>
<dbReference type="AlphaFoldDB" id="A0A9X3UKV0"/>
<proteinExistence type="predicted"/>
<dbReference type="SUPFAM" id="SSF51735">
    <property type="entry name" value="NAD(P)-binding Rossmann-fold domains"/>
    <property type="match status" value="1"/>
</dbReference>
<accession>A0A9X3UKV0</accession>
<sequence>MSGTSEPHIAVFGASGAIGGAFVREILARHPRVYLHAVTRSGAAHEDNRVHWHRADYRDETSLGDVAAAISRHAPIDLAIVATGRLHDAAIRPEKALRDISAPALEQLYFENAVIPALILKHVGPLLRRDGRAVFAALSARVGSISDNRLGGWYGYRASKAALNMLIKTASIELARRNPEMIVAGLHPGTVDSPLSGPFQSGVKPGKLFTPDFAAHKLLDVLDGLQPEDSGHCFAWDGQRVPA</sequence>
<reference evidence="1" key="1">
    <citation type="submission" date="2022-11" db="EMBL/GenBank/DDBJ databases">
        <title>Draft genome sequence of Hoeflea poritis E7-10 and Hoeflea prorocentri PM5-8, separated from scleractinian coral Porites lutea and marine dinoflagellate.</title>
        <authorList>
            <person name="Zhang G."/>
            <person name="Wei Q."/>
            <person name="Cai L."/>
        </authorList>
    </citation>
    <scope>NUCLEOTIDE SEQUENCE</scope>
    <source>
        <strain evidence="1">PM5-8</strain>
    </source>
</reference>
<comment type="caution">
    <text evidence="1">The sequence shown here is derived from an EMBL/GenBank/DDBJ whole genome shotgun (WGS) entry which is preliminary data.</text>
</comment>
<gene>
    <name evidence="1" type="ORF">OQ273_18085</name>
</gene>
<organism evidence="1 2">
    <name type="scientific">Hoeflea prorocentri</name>
    <dbReference type="NCBI Taxonomy" id="1922333"/>
    <lineage>
        <taxon>Bacteria</taxon>
        <taxon>Pseudomonadati</taxon>
        <taxon>Pseudomonadota</taxon>
        <taxon>Alphaproteobacteria</taxon>
        <taxon>Hyphomicrobiales</taxon>
        <taxon>Rhizobiaceae</taxon>
        <taxon>Hoeflea</taxon>
    </lineage>
</organism>
<dbReference type="InterPro" id="IPR002347">
    <property type="entry name" value="SDR_fam"/>
</dbReference>
<dbReference type="Gene3D" id="3.40.50.720">
    <property type="entry name" value="NAD(P)-binding Rossmann-like Domain"/>
    <property type="match status" value="1"/>
</dbReference>
<dbReference type="Pfam" id="PF00106">
    <property type="entry name" value="adh_short"/>
    <property type="match status" value="1"/>
</dbReference>
<name>A0A9X3UKV0_9HYPH</name>
<dbReference type="InterPro" id="IPR051468">
    <property type="entry name" value="Fungal_SecMetab_SDRs"/>
</dbReference>
<dbReference type="GO" id="GO:0016491">
    <property type="term" value="F:oxidoreductase activity"/>
    <property type="evidence" value="ECO:0007669"/>
    <property type="project" value="TreeGrafter"/>
</dbReference>
<dbReference type="PANTHER" id="PTHR43544">
    <property type="entry name" value="SHORT-CHAIN DEHYDROGENASE/REDUCTASE"/>
    <property type="match status" value="1"/>
</dbReference>
<keyword evidence="2" id="KW-1185">Reference proteome</keyword>
<dbReference type="Proteomes" id="UP001151234">
    <property type="component" value="Unassembled WGS sequence"/>
</dbReference>
<dbReference type="RefSeq" id="WP_267992089.1">
    <property type="nucleotide sequence ID" value="NZ_JAPJZI010000001.1"/>
</dbReference>
<protein>
    <submittedName>
        <fullName evidence="1">SDR family NAD(P)-dependent oxidoreductase</fullName>
    </submittedName>
</protein>
<dbReference type="InterPro" id="IPR036291">
    <property type="entry name" value="NAD(P)-bd_dom_sf"/>
</dbReference>
<dbReference type="PRINTS" id="PR00081">
    <property type="entry name" value="GDHRDH"/>
</dbReference>
<dbReference type="PANTHER" id="PTHR43544:SF12">
    <property type="entry name" value="NAD(P)-BINDING ROSSMANN-FOLD SUPERFAMILY PROTEIN"/>
    <property type="match status" value="1"/>
</dbReference>
<dbReference type="EMBL" id="JAPJZI010000001">
    <property type="protein sequence ID" value="MDA5400490.1"/>
    <property type="molecule type" value="Genomic_DNA"/>
</dbReference>
<dbReference type="GO" id="GO:0005737">
    <property type="term" value="C:cytoplasm"/>
    <property type="evidence" value="ECO:0007669"/>
    <property type="project" value="TreeGrafter"/>
</dbReference>
<evidence type="ECO:0000313" key="2">
    <source>
        <dbReference type="Proteomes" id="UP001151234"/>
    </source>
</evidence>